<evidence type="ECO:0000256" key="1">
    <source>
        <dbReference type="SAM" id="SignalP"/>
    </source>
</evidence>
<sequence length="148" mass="15006">MLAATLFSVLSAVAAATPTLLTRAPFPVDAIPDVCSTPCETYKSVFSPDASADARATACQGGVFEQFNICMNCTSIEGVPNGMTSEQVQLLSLAVQQMGQECIESHYTSQYAGEIPAPTSLPKSSSAGSAGASLSAALVAVGALALLA</sequence>
<evidence type="ECO:0000313" key="2">
    <source>
        <dbReference type="EMBL" id="EJT45931.1"/>
    </source>
</evidence>
<accession>J5SJG2</accession>
<dbReference type="HOGENOM" id="CLU_1760076_0_0_1"/>
<dbReference type="KEGG" id="tasa:A1Q1_05603"/>
<feature type="chain" id="PRO_5003784586" evidence="1">
    <location>
        <begin position="17"/>
        <end position="148"/>
    </location>
</feature>
<reference evidence="2 3" key="1">
    <citation type="journal article" date="2012" name="Eukaryot. Cell">
        <title>Draft genome sequence of CBS 2479, the standard type strain of Trichosporon asahii.</title>
        <authorList>
            <person name="Yang R.Y."/>
            <person name="Li H.T."/>
            <person name="Zhu H."/>
            <person name="Zhou G.P."/>
            <person name="Wang M."/>
            <person name="Wang L."/>
        </authorList>
    </citation>
    <scope>NUCLEOTIDE SEQUENCE [LARGE SCALE GENOMIC DNA]</scope>
    <source>
        <strain evidence="3">ATCC 90039 / CBS 2479 / JCM 2466 / KCTC 7840 / NCYC 2677 / UAMH 7654</strain>
    </source>
</reference>
<feature type="signal peptide" evidence="1">
    <location>
        <begin position="1"/>
        <end position="16"/>
    </location>
</feature>
<name>J5SJG2_TRIAS</name>
<dbReference type="AlphaFoldDB" id="J5SJG2"/>
<dbReference type="GeneID" id="25989115"/>
<keyword evidence="1" id="KW-0732">Signal</keyword>
<dbReference type="VEuPathDB" id="FungiDB:A1Q1_05603"/>
<dbReference type="RefSeq" id="XP_014176287.1">
    <property type="nucleotide sequence ID" value="XM_014320812.1"/>
</dbReference>
<organism evidence="2 3">
    <name type="scientific">Trichosporon asahii var. asahii (strain ATCC 90039 / CBS 2479 / JCM 2466 / KCTC 7840 / NBRC 103889/ NCYC 2677 / UAMH 7654)</name>
    <name type="common">Yeast</name>
    <dbReference type="NCBI Taxonomy" id="1186058"/>
    <lineage>
        <taxon>Eukaryota</taxon>
        <taxon>Fungi</taxon>
        <taxon>Dikarya</taxon>
        <taxon>Basidiomycota</taxon>
        <taxon>Agaricomycotina</taxon>
        <taxon>Tremellomycetes</taxon>
        <taxon>Trichosporonales</taxon>
        <taxon>Trichosporonaceae</taxon>
        <taxon>Trichosporon</taxon>
    </lineage>
</organism>
<proteinExistence type="predicted"/>
<dbReference type="EMBL" id="ALBS01000317">
    <property type="protein sequence ID" value="EJT45931.1"/>
    <property type="molecule type" value="Genomic_DNA"/>
</dbReference>
<evidence type="ECO:0000313" key="3">
    <source>
        <dbReference type="Proteomes" id="UP000002748"/>
    </source>
</evidence>
<protein>
    <submittedName>
        <fullName evidence="2">Uncharacterized protein</fullName>
    </submittedName>
</protein>
<comment type="caution">
    <text evidence="2">The sequence shown here is derived from an EMBL/GenBank/DDBJ whole genome shotgun (WGS) entry which is preliminary data.</text>
</comment>
<gene>
    <name evidence="2" type="ORF">A1Q1_05603</name>
</gene>
<dbReference type="Proteomes" id="UP000002748">
    <property type="component" value="Unassembled WGS sequence"/>
</dbReference>